<organism evidence="3 4">
    <name type="scientific">Parerythrobacter jejuensis</name>
    <dbReference type="NCBI Taxonomy" id="795812"/>
    <lineage>
        <taxon>Bacteria</taxon>
        <taxon>Pseudomonadati</taxon>
        <taxon>Pseudomonadota</taxon>
        <taxon>Alphaproteobacteria</taxon>
        <taxon>Sphingomonadales</taxon>
        <taxon>Erythrobacteraceae</taxon>
        <taxon>Parerythrobacter</taxon>
    </lineage>
</organism>
<dbReference type="PANTHER" id="PTHR30069:SF29">
    <property type="entry name" value="HEMOGLOBIN AND HEMOGLOBIN-HAPTOGLOBIN-BINDING PROTEIN 1-RELATED"/>
    <property type="match status" value="1"/>
</dbReference>
<dbReference type="Gene3D" id="2.170.130.10">
    <property type="entry name" value="TonB-dependent receptor, plug domain"/>
    <property type="match status" value="1"/>
</dbReference>
<dbReference type="InterPro" id="IPR039426">
    <property type="entry name" value="TonB-dep_rcpt-like"/>
</dbReference>
<dbReference type="AlphaFoldDB" id="A0A845AQ01"/>
<sequence>MQLVCQREPSVDDYFCNRIGQSIGRSPITSRGLHLLRPKCLKICGLLAGTLGLSPVPVYAQDSETAPEDDQTIQGSVARTTQGQVYEPAYFERVSPRNALDMLDEVPGFRINGGGGGGSRGLGQADQNVLVNGERLSSKSDSVRDQLQRIPAGDVVRIEIVDGTSLDLPGLSGQVANVIVDLAGISGTFNWKARFRTTAVDPEWYGGEISVAGTTGDLNFTLALQNDNNRFGAEGPTVIVDGAGTLLQQEETVFVGAFDKPTLTANLGYDFGNEITATLNLSYARSYFRRNQDEAISGPLILPNLRAIRTREDGYEYEISGDITFPVGAGQLKLIGVESYDNEDFSQGVISDFDDPALLSTGSRFTRLDGSGERIARAEYNFPLLDADWQVSGEAAFNRLDRVSGLFELDPQGEFAAIDFPEGTGGVKEDRYEIAASFSKGLTDRLSLQATGAYEFSTLKQTGSAANQRSFARPKGSVSLAWNNGKGFDITVGMERRVGQLSFGDFLARVFLDNENANAGNNELVPSQTWEATVEFNKSLGDWGSTTFMFEQRWIEDIIDIVPLIGGGESRGNIPTARRTEMEWNTTLRMDPIGWKGAQFDIRFEYEEGEVRDPLTGQLRDFSRGRDREAEVDFRHDIPGTNFAYGGGFEYNRSRPYFRTAEVGRDQDGPTFAWLFVEHKDVFGLTIQALAGNLLGGRVLFDRTVYDGFRTETPVQFVEAADRRIGPIFRFRVSGNF</sequence>
<gene>
    <name evidence="3" type="ORF">GRI94_06760</name>
</gene>
<accession>A0A845AQ01</accession>
<dbReference type="EMBL" id="WTYE01000001">
    <property type="protein sequence ID" value="MXP31519.1"/>
    <property type="molecule type" value="Genomic_DNA"/>
</dbReference>
<dbReference type="GO" id="GO:0044718">
    <property type="term" value="P:siderophore transmembrane transport"/>
    <property type="evidence" value="ECO:0007669"/>
    <property type="project" value="TreeGrafter"/>
</dbReference>
<name>A0A845AQ01_9SPHN</name>
<dbReference type="GO" id="GO:0015344">
    <property type="term" value="F:siderophore uptake transmembrane transporter activity"/>
    <property type="evidence" value="ECO:0007669"/>
    <property type="project" value="TreeGrafter"/>
</dbReference>
<dbReference type="InterPro" id="IPR037066">
    <property type="entry name" value="Plug_dom_sf"/>
</dbReference>
<dbReference type="SUPFAM" id="SSF56935">
    <property type="entry name" value="Porins"/>
    <property type="match status" value="1"/>
</dbReference>
<comment type="caution">
    <text evidence="3">The sequence shown here is derived from an EMBL/GenBank/DDBJ whole genome shotgun (WGS) entry which is preliminary data.</text>
</comment>
<evidence type="ECO:0000313" key="4">
    <source>
        <dbReference type="Proteomes" id="UP000446786"/>
    </source>
</evidence>
<dbReference type="OrthoDB" id="7622322at2"/>
<protein>
    <submittedName>
        <fullName evidence="3">TonB-dependent receptor plug domain-containing protein</fullName>
    </submittedName>
</protein>
<dbReference type="InterPro" id="IPR012910">
    <property type="entry name" value="Plug_dom"/>
</dbReference>
<keyword evidence="1" id="KW-0732">Signal</keyword>
<evidence type="ECO:0000313" key="3">
    <source>
        <dbReference type="EMBL" id="MXP31519.1"/>
    </source>
</evidence>
<reference evidence="3 4" key="1">
    <citation type="submission" date="2019-12" db="EMBL/GenBank/DDBJ databases">
        <title>Genomic-based taxomic classification of the family Erythrobacteraceae.</title>
        <authorList>
            <person name="Xu L."/>
        </authorList>
    </citation>
    <scope>NUCLEOTIDE SEQUENCE [LARGE SCALE GENOMIC DNA]</scope>
    <source>
        <strain evidence="3 4">JCM 16677</strain>
    </source>
</reference>
<evidence type="ECO:0000256" key="1">
    <source>
        <dbReference type="ARBA" id="ARBA00022729"/>
    </source>
</evidence>
<dbReference type="Proteomes" id="UP000446786">
    <property type="component" value="Unassembled WGS sequence"/>
</dbReference>
<keyword evidence="3" id="KW-0675">Receptor</keyword>
<dbReference type="Pfam" id="PF07715">
    <property type="entry name" value="Plug"/>
    <property type="match status" value="1"/>
</dbReference>
<feature type="domain" description="TonB-dependent receptor plug" evidence="2">
    <location>
        <begin position="84"/>
        <end position="165"/>
    </location>
</feature>
<dbReference type="PANTHER" id="PTHR30069">
    <property type="entry name" value="TONB-DEPENDENT OUTER MEMBRANE RECEPTOR"/>
    <property type="match status" value="1"/>
</dbReference>
<keyword evidence="4" id="KW-1185">Reference proteome</keyword>
<proteinExistence type="predicted"/>
<evidence type="ECO:0000259" key="2">
    <source>
        <dbReference type="Pfam" id="PF07715"/>
    </source>
</evidence>
<dbReference type="RefSeq" id="WP_160778949.1">
    <property type="nucleotide sequence ID" value="NZ_BAAAZF010000001.1"/>
</dbReference>